<protein>
    <submittedName>
        <fullName evidence="7">E3 ubiquitin-protein ligase TRIM56</fullName>
    </submittedName>
</protein>
<dbReference type="Gene3D" id="3.30.160.60">
    <property type="entry name" value="Classic Zinc Finger"/>
    <property type="match status" value="1"/>
</dbReference>
<evidence type="ECO:0000313" key="7">
    <source>
        <dbReference type="EMBL" id="OWF51228.1"/>
    </source>
</evidence>
<keyword evidence="1" id="KW-0479">Metal-binding</keyword>
<sequence length="244" mass="27496">MAGAGITSSREILDCPICLEQYHTPRSLSCLHTFCEECLNSYISSHVVNRTNFPCPVCRASIIPPNPKSPAGTWAQTFPLNNLMVTLMDGGVETKDDICCTSCRVRDDSSVKASYWCNDCCEGHCEKCYTYHQQNKFCSKHKSALIGEATVTINASADIDEDCPRHRGKILEVYCSDHSELCCVVCFATKHRECKQIHSIDDVSEEFNMDEVCSIFTYELNNIEQELLRLLLSKKVTLTRSARR</sequence>
<dbReference type="PROSITE" id="PS50089">
    <property type="entry name" value="ZF_RING_2"/>
    <property type="match status" value="1"/>
</dbReference>
<evidence type="ECO:0000259" key="6">
    <source>
        <dbReference type="PROSITE" id="PS50119"/>
    </source>
</evidence>
<dbReference type="InterPro" id="IPR000315">
    <property type="entry name" value="Znf_B-box"/>
</dbReference>
<keyword evidence="2 4" id="KW-0863">Zinc-finger</keyword>
<dbReference type="OrthoDB" id="6137287at2759"/>
<evidence type="ECO:0000313" key="8">
    <source>
        <dbReference type="Proteomes" id="UP000242188"/>
    </source>
</evidence>
<feature type="domain" description="B box-type" evidence="6">
    <location>
        <begin position="163"/>
        <end position="203"/>
    </location>
</feature>
<dbReference type="GO" id="GO:0008270">
    <property type="term" value="F:zinc ion binding"/>
    <property type="evidence" value="ECO:0007669"/>
    <property type="project" value="UniProtKB-KW"/>
</dbReference>
<keyword evidence="8" id="KW-1185">Reference proteome</keyword>
<evidence type="ECO:0000256" key="3">
    <source>
        <dbReference type="ARBA" id="ARBA00022833"/>
    </source>
</evidence>
<dbReference type="PANTHER" id="PTHR25462">
    <property type="entry name" value="BONUS, ISOFORM C-RELATED"/>
    <property type="match status" value="1"/>
</dbReference>
<organism evidence="7 8">
    <name type="scientific">Mizuhopecten yessoensis</name>
    <name type="common">Japanese scallop</name>
    <name type="synonym">Patinopecten yessoensis</name>
    <dbReference type="NCBI Taxonomy" id="6573"/>
    <lineage>
        <taxon>Eukaryota</taxon>
        <taxon>Metazoa</taxon>
        <taxon>Spiralia</taxon>
        <taxon>Lophotrochozoa</taxon>
        <taxon>Mollusca</taxon>
        <taxon>Bivalvia</taxon>
        <taxon>Autobranchia</taxon>
        <taxon>Pteriomorphia</taxon>
        <taxon>Pectinida</taxon>
        <taxon>Pectinoidea</taxon>
        <taxon>Pectinidae</taxon>
        <taxon>Mizuhopecten</taxon>
    </lineage>
</organism>
<dbReference type="EMBL" id="NEDP02002308">
    <property type="protein sequence ID" value="OWF51228.1"/>
    <property type="molecule type" value="Genomic_DNA"/>
</dbReference>
<evidence type="ECO:0000259" key="5">
    <source>
        <dbReference type="PROSITE" id="PS50089"/>
    </source>
</evidence>
<evidence type="ECO:0000256" key="4">
    <source>
        <dbReference type="PROSITE-ProRule" id="PRU00024"/>
    </source>
</evidence>
<dbReference type="InterPro" id="IPR027370">
    <property type="entry name" value="Znf-RING_euk"/>
</dbReference>
<gene>
    <name evidence="7" type="ORF">KP79_PYT13344</name>
</gene>
<dbReference type="InterPro" id="IPR013083">
    <property type="entry name" value="Znf_RING/FYVE/PHD"/>
</dbReference>
<feature type="domain" description="RING-type" evidence="5">
    <location>
        <begin position="15"/>
        <end position="59"/>
    </location>
</feature>
<dbReference type="InterPro" id="IPR017907">
    <property type="entry name" value="Znf_RING_CS"/>
</dbReference>
<dbReference type="SUPFAM" id="SSF57845">
    <property type="entry name" value="B-box zinc-binding domain"/>
    <property type="match status" value="1"/>
</dbReference>
<comment type="caution">
    <text evidence="7">The sequence shown here is derived from an EMBL/GenBank/DDBJ whole genome shotgun (WGS) entry which is preliminary data.</text>
</comment>
<dbReference type="PANTHER" id="PTHR25462:SF296">
    <property type="entry name" value="MEIOTIC P26, ISOFORM F"/>
    <property type="match status" value="1"/>
</dbReference>
<dbReference type="SUPFAM" id="SSF57850">
    <property type="entry name" value="RING/U-box"/>
    <property type="match status" value="1"/>
</dbReference>
<accession>A0A210QRB9</accession>
<dbReference type="Pfam" id="PF13445">
    <property type="entry name" value="zf-RING_UBOX"/>
    <property type="match status" value="1"/>
</dbReference>
<dbReference type="InterPro" id="IPR001841">
    <property type="entry name" value="Znf_RING"/>
</dbReference>
<reference evidence="7 8" key="1">
    <citation type="journal article" date="2017" name="Nat. Ecol. Evol.">
        <title>Scallop genome provides insights into evolution of bilaterian karyotype and development.</title>
        <authorList>
            <person name="Wang S."/>
            <person name="Zhang J."/>
            <person name="Jiao W."/>
            <person name="Li J."/>
            <person name="Xun X."/>
            <person name="Sun Y."/>
            <person name="Guo X."/>
            <person name="Huan P."/>
            <person name="Dong B."/>
            <person name="Zhang L."/>
            <person name="Hu X."/>
            <person name="Sun X."/>
            <person name="Wang J."/>
            <person name="Zhao C."/>
            <person name="Wang Y."/>
            <person name="Wang D."/>
            <person name="Huang X."/>
            <person name="Wang R."/>
            <person name="Lv J."/>
            <person name="Li Y."/>
            <person name="Zhang Z."/>
            <person name="Liu B."/>
            <person name="Lu W."/>
            <person name="Hui Y."/>
            <person name="Liang J."/>
            <person name="Zhou Z."/>
            <person name="Hou R."/>
            <person name="Li X."/>
            <person name="Liu Y."/>
            <person name="Li H."/>
            <person name="Ning X."/>
            <person name="Lin Y."/>
            <person name="Zhao L."/>
            <person name="Xing Q."/>
            <person name="Dou J."/>
            <person name="Li Y."/>
            <person name="Mao J."/>
            <person name="Guo H."/>
            <person name="Dou H."/>
            <person name="Li T."/>
            <person name="Mu C."/>
            <person name="Jiang W."/>
            <person name="Fu Q."/>
            <person name="Fu X."/>
            <person name="Miao Y."/>
            <person name="Liu J."/>
            <person name="Yu Q."/>
            <person name="Li R."/>
            <person name="Liao H."/>
            <person name="Li X."/>
            <person name="Kong Y."/>
            <person name="Jiang Z."/>
            <person name="Chourrout D."/>
            <person name="Li R."/>
            <person name="Bao Z."/>
        </authorList>
    </citation>
    <scope>NUCLEOTIDE SEQUENCE [LARGE SCALE GENOMIC DNA]</scope>
    <source>
        <strain evidence="7 8">PY_sf001</strain>
    </source>
</reference>
<dbReference type="Gene3D" id="3.30.40.10">
    <property type="entry name" value="Zinc/RING finger domain, C3HC4 (zinc finger)"/>
    <property type="match status" value="1"/>
</dbReference>
<proteinExistence type="predicted"/>
<evidence type="ECO:0000256" key="2">
    <source>
        <dbReference type="ARBA" id="ARBA00022771"/>
    </source>
</evidence>
<name>A0A210QRB9_MIZYE</name>
<keyword evidence="3" id="KW-0862">Zinc</keyword>
<evidence type="ECO:0000256" key="1">
    <source>
        <dbReference type="ARBA" id="ARBA00022723"/>
    </source>
</evidence>
<dbReference type="PROSITE" id="PS00518">
    <property type="entry name" value="ZF_RING_1"/>
    <property type="match status" value="1"/>
</dbReference>
<dbReference type="SMART" id="SM00184">
    <property type="entry name" value="RING"/>
    <property type="match status" value="1"/>
</dbReference>
<dbReference type="AlphaFoldDB" id="A0A210QRB9"/>
<dbReference type="Proteomes" id="UP000242188">
    <property type="component" value="Unassembled WGS sequence"/>
</dbReference>
<dbReference type="CDD" id="cd19756">
    <property type="entry name" value="Bbox2"/>
    <property type="match status" value="1"/>
</dbReference>
<dbReference type="InterPro" id="IPR047153">
    <property type="entry name" value="TRIM45/56/19-like"/>
</dbReference>
<dbReference type="PROSITE" id="PS50119">
    <property type="entry name" value="ZF_BBOX"/>
    <property type="match status" value="1"/>
</dbReference>